<dbReference type="RefSeq" id="WP_169660355.1">
    <property type="nucleotide sequence ID" value="NZ_JABANE010000139.1"/>
</dbReference>
<accession>A0A7X9XCT0</accession>
<dbReference type="EMBL" id="JABANE010000139">
    <property type="protein sequence ID" value="NME72161.1"/>
    <property type="molecule type" value="Genomic_DNA"/>
</dbReference>
<dbReference type="Proteomes" id="UP000576082">
    <property type="component" value="Unassembled WGS sequence"/>
</dbReference>
<name>A0A7X9XCT0_9BACT</name>
<evidence type="ECO:0000313" key="2">
    <source>
        <dbReference type="Proteomes" id="UP000576082"/>
    </source>
</evidence>
<dbReference type="AlphaFoldDB" id="A0A7X9XCT0"/>
<sequence length="121" mass="14702">MGRTDKKFCSPTCRYAYNNEILSQRYFTKATHEKIINKNYKILRTLCPHGKGTVRRTTAEEMGYNFKFFSSFYRTQKRKTYFFCFDLGYTPIIDNGYEKMLIVSWQKYMDNFHFDPWKGMR</sequence>
<protein>
    <submittedName>
        <fullName evidence="1">Uncharacterized protein</fullName>
    </submittedName>
</protein>
<keyword evidence="2" id="KW-1185">Reference proteome</keyword>
<reference evidence="1 2" key="1">
    <citation type="submission" date="2020-04" db="EMBL/GenBank/DDBJ databases">
        <title>Flammeovirga sp. SR4, a novel species isolated from seawater.</title>
        <authorList>
            <person name="Wang X."/>
        </authorList>
    </citation>
    <scope>NUCLEOTIDE SEQUENCE [LARGE SCALE GENOMIC DNA]</scope>
    <source>
        <strain evidence="1 2">ATCC 23126</strain>
    </source>
</reference>
<organism evidence="1 2">
    <name type="scientific">Flammeovirga aprica JL-4</name>
    <dbReference type="NCBI Taxonomy" id="694437"/>
    <lineage>
        <taxon>Bacteria</taxon>
        <taxon>Pseudomonadati</taxon>
        <taxon>Bacteroidota</taxon>
        <taxon>Cytophagia</taxon>
        <taxon>Cytophagales</taxon>
        <taxon>Flammeovirgaceae</taxon>
        <taxon>Flammeovirga</taxon>
    </lineage>
</organism>
<gene>
    <name evidence="1" type="ORF">HHU12_29640</name>
</gene>
<comment type="caution">
    <text evidence="1">The sequence shown here is derived from an EMBL/GenBank/DDBJ whole genome shotgun (WGS) entry which is preliminary data.</text>
</comment>
<evidence type="ECO:0000313" key="1">
    <source>
        <dbReference type="EMBL" id="NME72161.1"/>
    </source>
</evidence>
<proteinExistence type="predicted"/>